<accession>A0A820CJ91</accession>
<dbReference type="EMBL" id="CAJOBD010017767">
    <property type="protein sequence ID" value="CAF4224297.1"/>
    <property type="molecule type" value="Genomic_DNA"/>
</dbReference>
<evidence type="ECO:0000313" key="2">
    <source>
        <dbReference type="EMBL" id="CAF4224297.1"/>
    </source>
</evidence>
<proteinExistence type="inferred from homology"/>
<dbReference type="Proteomes" id="UP000663836">
    <property type="component" value="Unassembled WGS sequence"/>
</dbReference>
<dbReference type="AlphaFoldDB" id="A0A820CJ91"/>
<comment type="similarity">
    <text evidence="1">Belongs to the PC-esterase family.</text>
</comment>
<sequence>MTTINITSKEVREKLKGKHVLLIGDSISRGIYKDLACLLSGNDRLLTMDELRYNRHKSYINKLFGETIDCFKTDRANSTKNIEKRKLISNEHDHHLFYSFSSRIWNKEMKKLLLTIKSYDFIIIQSCLWDISRYSDFNGTTYLRNIDICLSKIKQLKKQIIWIMIPPSNSSNNCLFNNLISKLHPSIIEILKNYDCILLDLYDILGNHPDCRHVDGVHFTPNGHRVITYYLMKIISNLLQQEIIIDSVDPIPSHNNLSNDENNPPNDVCESLQQNKNFRVDHYKKRPRSISKYQKKFRPLSRHYTYHAGKYASRANDNSLHVYNKNFCEYQNPPKIITFTEEEPEQFGRAFGAAWKAARQF</sequence>
<comment type="caution">
    <text evidence="2">The sequence shown here is derived from an EMBL/GenBank/DDBJ whole genome shotgun (WGS) entry which is preliminary data.</text>
</comment>
<evidence type="ECO:0000313" key="3">
    <source>
        <dbReference type="Proteomes" id="UP000663836"/>
    </source>
</evidence>
<organism evidence="2 3">
    <name type="scientific">Rotaria sordida</name>
    <dbReference type="NCBI Taxonomy" id="392033"/>
    <lineage>
        <taxon>Eukaryota</taxon>
        <taxon>Metazoa</taxon>
        <taxon>Spiralia</taxon>
        <taxon>Gnathifera</taxon>
        <taxon>Rotifera</taxon>
        <taxon>Eurotatoria</taxon>
        <taxon>Bdelloidea</taxon>
        <taxon>Philodinida</taxon>
        <taxon>Philodinidae</taxon>
        <taxon>Rotaria</taxon>
    </lineage>
</organism>
<dbReference type="PANTHER" id="PTHR14469">
    <property type="entry name" value="SARCOMA ANTIGEN NY-SAR-23"/>
    <property type="match status" value="1"/>
</dbReference>
<protein>
    <submittedName>
        <fullName evidence="2">Uncharacterized protein</fullName>
    </submittedName>
</protein>
<gene>
    <name evidence="2" type="ORF">JBS370_LOCUS37588</name>
</gene>
<dbReference type="Gene3D" id="3.40.50.1110">
    <property type="entry name" value="SGNH hydrolase"/>
    <property type="match status" value="1"/>
</dbReference>
<name>A0A820CJ91_9BILA</name>
<dbReference type="SUPFAM" id="SSF52266">
    <property type="entry name" value="SGNH hydrolase"/>
    <property type="match status" value="1"/>
</dbReference>
<dbReference type="InterPro" id="IPR036514">
    <property type="entry name" value="SGNH_hydro_sf"/>
</dbReference>
<evidence type="ECO:0000256" key="1">
    <source>
        <dbReference type="ARBA" id="ARBA00037957"/>
    </source>
</evidence>
<reference evidence="2" key="1">
    <citation type="submission" date="2021-02" db="EMBL/GenBank/DDBJ databases">
        <authorList>
            <person name="Nowell W R."/>
        </authorList>
    </citation>
    <scope>NUCLEOTIDE SEQUENCE</scope>
</reference>
<dbReference type="PANTHER" id="PTHR14469:SF0">
    <property type="entry name" value="FAMILY WITH SEQUENCE SIMILARITY 113"/>
    <property type="match status" value="1"/>
</dbReference>